<dbReference type="PANTHER" id="PTHR44379">
    <property type="entry name" value="OXIDOREDUCTASE WITH IRON-SULFUR SUBUNIT"/>
    <property type="match status" value="1"/>
</dbReference>
<dbReference type="CDD" id="cd00207">
    <property type="entry name" value="fer2"/>
    <property type="match status" value="1"/>
</dbReference>
<keyword evidence="4" id="KW-0408">Iron</keyword>
<dbReference type="PANTHER" id="PTHR44379:SF6">
    <property type="entry name" value="BLR6046 PROTEIN"/>
    <property type="match status" value="1"/>
</dbReference>
<dbReference type="EMBL" id="QHKS01000005">
    <property type="protein sequence ID" value="RDK02972.1"/>
    <property type="molecule type" value="Genomic_DNA"/>
</dbReference>
<evidence type="ECO:0000256" key="3">
    <source>
        <dbReference type="ARBA" id="ARBA00023002"/>
    </source>
</evidence>
<sequence>MNRPATLTLKVNGATHLVSAAADTPLLYLLRNDLALNGPKFGCGLGECGACTVLLDGMPTRSCVTTAKVALGREITTLEGLGTRAALHPVQQAFIEEQAAQCGYCLNGMIMTAKALLDRDPHPGVDTIRRELSRNLCRCGTHVEIVRAVQRAAELLAAQTVAGTVAGTVEQPVAQTSAQSDAQTGARA</sequence>
<protein>
    <submittedName>
        <fullName evidence="7">(2Fe-2S)-binding protein</fullName>
    </submittedName>
</protein>
<dbReference type="Proteomes" id="UP000254875">
    <property type="component" value="Unassembled WGS sequence"/>
</dbReference>
<dbReference type="GO" id="GO:0016491">
    <property type="term" value="F:oxidoreductase activity"/>
    <property type="evidence" value="ECO:0007669"/>
    <property type="project" value="UniProtKB-KW"/>
</dbReference>
<dbReference type="Pfam" id="PF01799">
    <property type="entry name" value="Fer2_2"/>
    <property type="match status" value="1"/>
</dbReference>
<dbReference type="GO" id="GO:0046872">
    <property type="term" value="F:metal ion binding"/>
    <property type="evidence" value="ECO:0007669"/>
    <property type="project" value="UniProtKB-KW"/>
</dbReference>
<accession>A0A370NBK9</accession>
<name>A0A370NBK9_9BURK</name>
<dbReference type="SUPFAM" id="SSF54292">
    <property type="entry name" value="2Fe-2S ferredoxin-like"/>
    <property type="match status" value="1"/>
</dbReference>
<keyword evidence="3" id="KW-0560">Oxidoreductase</keyword>
<gene>
    <name evidence="7" type="ORF">DLM46_08660</name>
</gene>
<evidence type="ECO:0000259" key="6">
    <source>
        <dbReference type="PROSITE" id="PS51085"/>
    </source>
</evidence>
<dbReference type="InterPro" id="IPR001041">
    <property type="entry name" value="2Fe-2S_ferredoxin-type"/>
</dbReference>
<keyword evidence="2" id="KW-0479">Metal-binding</keyword>
<feature type="domain" description="2Fe-2S ferredoxin-type" evidence="6">
    <location>
        <begin position="5"/>
        <end position="81"/>
    </location>
</feature>
<evidence type="ECO:0000256" key="2">
    <source>
        <dbReference type="ARBA" id="ARBA00022723"/>
    </source>
</evidence>
<keyword evidence="8" id="KW-1185">Reference proteome</keyword>
<dbReference type="PROSITE" id="PS00197">
    <property type="entry name" value="2FE2S_FER_1"/>
    <property type="match status" value="1"/>
</dbReference>
<dbReference type="PROSITE" id="PS51085">
    <property type="entry name" value="2FE2S_FER_2"/>
    <property type="match status" value="1"/>
</dbReference>
<dbReference type="AlphaFoldDB" id="A0A370NBK9"/>
<proteinExistence type="predicted"/>
<evidence type="ECO:0000313" key="8">
    <source>
        <dbReference type="Proteomes" id="UP000254875"/>
    </source>
</evidence>
<evidence type="ECO:0000256" key="4">
    <source>
        <dbReference type="ARBA" id="ARBA00023004"/>
    </source>
</evidence>
<evidence type="ECO:0000256" key="1">
    <source>
        <dbReference type="ARBA" id="ARBA00022714"/>
    </source>
</evidence>
<dbReference type="RefSeq" id="WP_115100367.1">
    <property type="nucleotide sequence ID" value="NZ_QHKS01000005.1"/>
</dbReference>
<dbReference type="InterPro" id="IPR036884">
    <property type="entry name" value="2Fe-2S-bd_dom_sf"/>
</dbReference>
<dbReference type="Gene3D" id="1.10.150.120">
    <property type="entry name" value="[2Fe-2S]-binding domain"/>
    <property type="match status" value="1"/>
</dbReference>
<dbReference type="SUPFAM" id="SSF47741">
    <property type="entry name" value="CO dehydrogenase ISP C-domain like"/>
    <property type="match status" value="1"/>
</dbReference>
<organism evidence="7 8">
    <name type="scientific">Paraburkholderia lacunae</name>
    <dbReference type="NCBI Taxonomy" id="2211104"/>
    <lineage>
        <taxon>Bacteria</taxon>
        <taxon>Pseudomonadati</taxon>
        <taxon>Pseudomonadota</taxon>
        <taxon>Betaproteobacteria</taxon>
        <taxon>Burkholderiales</taxon>
        <taxon>Burkholderiaceae</taxon>
        <taxon>Paraburkholderia</taxon>
    </lineage>
</organism>
<keyword evidence="1" id="KW-0001">2Fe-2S</keyword>
<evidence type="ECO:0000256" key="5">
    <source>
        <dbReference type="ARBA" id="ARBA00023014"/>
    </source>
</evidence>
<dbReference type="GO" id="GO:0051537">
    <property type="term" value="F:2 iron, 2 sulfur cluster binding"/>
    <property type="evidence" value="ECO:0007669"/>
    <property type="project" value="UniProtKB-KW"/>
</dbReference>
<dbReference type="InterPro" id="IPR036010">
    <property type="entry name" value="2Fe-2S_ferredoxin-like_sf"/>
</dbReference>
<dbReference type="InterPro" id="IPR012675">
    <property type="entry name" value="Beta-grasp_dom_sf"/>
</dbReference>
<dbReference type="InterPro" id="IPR051452">
    <property type="entry name" value="Diverse_Oxidoreductases"/>
</dbReference>
<dbReference type="Pfam" id="PF00111">
    <property type="entry name" value="Fer2"/>
    <property type="match status" value="1"/>
</dbReference>
<keyword evidence="5" id="KW-0411">Iron-sulfur</keyword>
<dbReference type="InterPro" id="IPR002888">
    <property type="entry name" value="2Fe-2S-bd"/>
</dbReference>
<dbReference type="OrthoDB" id="9179439at2"/>
<evidence type="ECO:0000313" key="7">
    <source>
        <dbReference type="EMBL" id="RDK02972.1"/>
    </source>
</evidence>
<dbReference type="Gene3D" id="3.10.20.30">
    <property type="match status" value="1"/>
</dbReference>
<comment type="caution">
    <text evidence="7">The sequence shown here is derived from an EMBL/GenBank/DDBJ whole genome shotgun (WGS) entry which is preliminary data.</text>
</comment>
<reference evidence="8" key="1">
    <citation type="submission" date="2018-05" db="EMBL/GenBank/DDBJ databases">
        <authorList>
            <person name="Feng T."/>
        </authorList>
    </citation>
    <scope>NUCLEOTIDE SEQUENCE [LARGE SCALE GENOMIC DNA]</scope>
    <source>
        <strain evidence="8">S27</strain>
    </source>
</reference>
<dbReference type="InterPro" id="IPR006058">
    <property type="entry name" value="2Fe2S_fd_BS"/>
</dbReference>